<reference evidence="11 12" key="3">
    <citation type="submission" date="2023-06" db="EMBL/GenBank/DDBJ databases">
        <authorList>
            <person name="Zeman M."/>
            <person name="Kubasova T."/>
            <person name="Jahodarova E."/>
            <person name="Nykrynova M."/>
            <person name="Rychlik I."/>
        </authorList>
    </citation>
    <scope>NUCLEOTIDE SEQUENCE [LARGE SCALE GENOMIC DNA]</scope>
    <source>
        <strain evidence="11 12">153_Feed</strain>
    </source>
</reference>
<feature type="binding site" evidence="10">
    <location>
        <position position="283"/>
    </location>
    <ligand>
        <name>ATP</name>
        <dbReference type="ChEBI" id="CHEBI:30616"/>
    </ligand>
</feature>
<dbReference type="PIRSF" id="PIRSF006294">
    <property type="entry name" value="PEP_crbxkin"/>
    <property type="match status" value="1"/>
</dbReference>
<evidence type="ECO:0000313" key="12">
    <source>
        <dbReference type="Proteomes" id="UP001529256"/>
    </source>
</evidence>
<dbReference type="CDD" id="cd00484">
    <property type="entry name" value="PEPCK_ATP"/>
    <property type="match status" value="1"/>
</dbReference>
<dbReference type="Gene3D" id="3.40.449.10">
    <property type="entry name" value="Phosphoenolpyruvate Carboxykinase, domain 1"/>
    <property type="match status" value="1"/>
</dbReference>
<dbReference type="InterPro" id="IPR001272">
    <property type="entry name" value="PEP_carboxykinase_ATP"/>
</dbReference>
<evidence type="ECO:0000256" key="8">
    <source>
        <dbReference type="ARBA" id="ARBA00023239"/>
    </source>
</evidence>
<feature type="binding site" evidence="10">
    <location>
        <position position="446"/>
    </location>
    <ligand>
        <name>ATP</name>
        <dbReference type="ChEBI" id="CHEBI:30616"/>
    </ligand>
</feature>
<dbReference type="PANTHER" id="PTHR30031:SF0">
    <property type="entry name" value="PHOSPHOENOLPYRUVATE CARBOXYKINASE (ATP)"/>
    <property type="match status" value="1"/>
</dbReference>
<name>A0ABT7V5Q6_9ACTN</name>
<feature type="binding site" evidence="10">
    <location>
        <position position="197"/>
    </location>
    <ligand>
        <name>Mn(2+)</name>
        <dbReference type="ChEBI" id="CHEBI:29035"/>
    </ligand>
</feature>
<comment type="catalytic activity">
    <reaction evidence="9 10">
        <text>oxaloacetate + ATP = phosphoenolpyruvate + ADP + CO2</text>
        <dbReference type="Rhea" id="RHEA:18617"/>
        <dbReference type="ChEBI" id="CHEBI:16452"/>
        <dbReference type="ChEBI" id="CHEBI:16526"/>
        <dbReference type="ChEBI" id="CHEBI:30616"/>
        <dbReference type="ChEBI" id="CHEBI:58702"/>
        <dbReference type="ChEBI" id="CHEBI:456216"/>
        <dbReference type="EC" id="4.1.1.49"/>
    </reaction>
</comment>
<comment type="cofactor">
    <cofactor evidence="10">
        <name>Mn(2+)</name>
        <dbReference type="ChEBI" id="CHEBI:29035"/>
    </cofactor>
    <text evidence="10">Binds 1 Mn(2+) ion per subunit.</text>
</comment>
<dbReference type="NCBIfam" id="TIGR00224">
    <property type="entry name" value="pckA"/>
    <property type="match status" value="1"/>
</dbReference>
<organism evidence="11 12">
    <name type="scientific">Thermophilibacter provencensis</name>
    <dbReference type="NCBI Taxonomy" id="1852386"/>
    <lineage>
        <taxon>Bacteria</taxon>
        <taxon>Bacillati</taxon>
        <taxon>Actinomycetota</taxon>
        <taxon>Coriobacteriia</taxon>
        <taxon>Coriobacteriales</taxon>
        <taxon>Atopobiaceae</taxon>
        <taxon>Thermophilibacter</taxon>
    </lineage>
</organism>
<comment type="similarity">
    <text evidence="2 10">Belongs to the phosphoenolpyruvate carboxykinase (ATP) family.</text>
</comment>
<dbReference type="Gene3D" id="3.90.228.20">
    <property type="match status" value="1"/>
</dbReference>
<dbReference type="EMBL" id="JAUDEA010000026">
    <property type="protein sequence ID" value="MDM8271940.1"/>
    <property type="molecule type" value="Genomic_DNA"/>
</dbReference>
<evidence type="ECO:0000313" key="11">
    <source>
        <dbReference type="EMBL" id="MDM8271940.1"/>
    </source>
</evidence>
<feature type="binding site" evidence="10">
    <location>
        <position position="217"/>
    </location>
    <ligand>
        <name>Mn(2+)</name>
        <dbReference type="ChEBI" id="CHEBI:29035"/>
    </ligand>
</feature>
<dbReference type="GO" id="GO:0004612">
    <property type="term" value="F:phosphoenolpyruvate carboxykinase (ATP) activity"/>
    <property type="evidence" value="ECO:0007669"/>
    <property type="project" value="UniProtKB-EC"/>
</dbReference>
<evidence type="ECO:0000256" key="6">
    <source>
        <dbReference type="ARBA" id="ARBA00022793"/>
    </source>
</evidence>
<accession>A0ABT7V5Q6</accession>
<keyword evidence="4 10" id="KW-0312">Gluconeogenesis</keyword>
<evidence type="ECO:0000256" key="9">
    <source>
        <dbReference type="ARBA" id="ARBA00047371"/>
    </source>
</evidence>
<proteinExistence type="inferred from homology"/>
<feature type="binding site" evidence="10">
    <location>
        <position position="255"/>
    </location>
    <ligand>
        <name>Mn(2+)</name>
        <dbReference type="ChEBI" id="CHEBI:29035"/>
    </ligand>
</feature>
<feature type="binding site" evidence="10">
    <location>
        <position position="320"/>
    </location>
    <ligand>
        <name>substrate</name>
    </ligand>
</feature>
<feature type="binding site" evidence="10">
    <location>
        <position position="191"/>
    </location>
    <ligand>
        <name>substrate</name>
    </ligand>
</feature>
<keyword evidence="10" id="KW-0464">Manganese</keyword>
<evidence type="ECO:0000256" key="1">
    <source>
        <dbReference type="ARBA" id="ARBA00004742"/>
    </source>
</evidence>
<keyword evidence="6 10" id="KW-0210">Decarboxylase</keyword>
<sequence length="534" mass="59083">MIIEELLRYGIAHTEEKTVIDASPAVLIETAVERGEGELTSTGSLSVITGQYTGRSPKDRFIVDTPDVHDKIAWGNVNVPFSVENYNKVKAEVIGHLSERRLFVVHGLAGADRRYSRKICAICELASQALFVHQMLVRPDEKELRDFGDVDFVVMAAPTLKLDPETYGTHSEAAVLINFQERIILVVGTQYSGEIKKSIFSVMNYLLPVEDHVLTMHCSCNMNPTSHGTTVFFGLSGTGKTTLSAAEGRLLIGDDEHGWADDKVFNIEGGCYAKTIDITPETEPQIWNAIRFGSMCENVVIDEETREADYFDTSLTENGRVAYPVEFVPGAVKKGRAKRTPDVVIFLTADAFGVLPPISKLDRNAAMYHFMTGFTSKVAGTERGIKEPQPTFSSLFGEPFMPLDPNIYAQMLGEKIDQGGVRVYLINTGWTGGPYGTGKRMKLAYTRKMVEAAQSGIIDDSEFVHDPRFNLDVPTTCPGVPSELLNARNTWEDRAAYDEMAEKLAQMFVDNAEKRLTTMEPEVRAAGPRPIMGK</sequence>
<evidence type="ECO:0000256" key="2">
    <source>
        <dbReference type="ARBA" id="ARBA00006052"/>
    </source>
</evidence>
<dbReference type="HAMAP" id="MF_00453">
    <property type="entry name" value="PEPCK_ATP"/>
    <property type="match status" value="1"/>
</dbReference>
<dbReference type="Gene3D" id="2.170.8.10">
    <property type="entry name" value="Phosphoenolpyruvate Carboxykinase, domain 2"/>
    <property type="match status" value="1"/>
</dbReference>
<dbReference type="NCBIfam" id="NF006821">
    <property type="entry name" value="PRK09344.1-3"/>
    <property type="match status" value="1"/>
</dbReference>
<comment type="function">
    <text evidence="10">Involved in the gluconeogenesis. Catalyzes the conversion of oxaloacetate (OAA) to phosphoenolpyruvate (PEP) through direct phosphoryl transfer between the nucleoside triphosphate and OAA.</text>
</comment>
<keyword evidence="8 10" id="KW-0456">Lyase</keyword>
<reference evidence="12" key="2">
    <citation type="submission" date="2023-06" db="EMBL/GenBank/DDBJ databases">
        <title>Identification and characterization of horizontal gene transfer across gut microbiota members of farm animals based on homology search.</title>
        <authorList>
            <person name="Zeman M."/>
            <person name="Kubasova T."/>
            <person name="Jahodarova E."/>
            <person name="Nykrynova M."/>
            <person name="Rychlik I."/>
        </authorList>
    </citation>
    <scope>NUCLEOTIDE SEQUENCE [LARGE SCALE GENOMIC DNA]</scope>
    <source>
        <strain evidence="12">153_Feed</strain>
    </source>
</reference>
<dbReference type="Pfam" id="PF01293">
    <property type="entry name" value="PEPCK_ATP"/>
    <property type="match status" value="1"/>
</dbReference>
<evidence type="ECO:0000256" key="4">
    <source>
        <dbReference type="ARBA" id="ARBA00022432"/>
    </source>
</evidence>
<feature type="binding site" evidence="10">
    <location>
        <position position="320"/>
    </location>
    <ligand>
        <name>ATP</name>
        <dbReference type="ChEBI" id="CHEBI:30616"/>
    </ligand>
</feature>
<feature type="binding site" evidence="10">
    <location>
        <position position="55"/>
    </location>
    <ligand>
        <name>substrate</name>
    </ligand>
</feature>
<evidence type="ECO:0000256" key="10">
    <source>
        <dbReference type="HAMAP-Rule" id="MF_00453"/>
    </source>
</evidence>
<protein>
    <recommendedName>
        <fullName evidence="3 10">Phosphoenolpyruvate carboxykinase (ATP)</fullName>
        <shortName evidence="10">PCK</shortName>
        <shortName evidence="10">PEP carboxykinase</shortName>
        <shortName evidence="10">PEPCK</shortName>
        <ecNumber evidence="3 10">4.1.1.49</ecNumber>
    </recommendedName>
</protein>
<dbReference type="InterPro" id="IPR013035">
    <property type="entry name" value="PEP_carboxykinase_C"/>
</dbReference>
<keyword evidence="12" id="KW-1185">Reference proteome</keyword>
<feature type="binding site" evidence="10">
    <location>
        <position position="197"/>
    </location>
    <ligand>
        <name>ATP</name>
        <dbReference type="ChEBI" id="CHEBI:30616"/>
    </ligand>
</feature>
<dbReference type="NCBIfam" id="NF006820">
    <property type="entry name" value="PRK09344.1-2"/>
    <property type="match status" value="1"/>
</dbReference>
<keyword evidence="7 10" id="KW-0067">ATP-binding</keyword>
<evidence type="ECO:0000256" key="7">
    <source>
        <dbReference type="ARBA" id="ARBA00022840"/>
    </source>
</evidence>
<comment type="pathway">
    <text evidence="1 10">Carbohydrate biosynthesis; gluconeogenesis.</text>
</comment>
<keyword evidence="10" id="KW-0963">Cytoplasm</keyword>
<dbReference type="PANTHER" id="PTHR30031">
    <property type="entry name" value="PHOSPHOENOLPYRUVATE CARBOXYKINASE ATP"/>
    <property type="match status" value="1"/>
</dbReference>
<feature type="binding site" evidence="10">
    <location>
        <position position="217"/>
    </location>
    <ligand>
        <name>ATP</name>
        <dbReference type="ChEBI" id="CHEBI:30616"/>
    </ligand>
</feature>
<dbReference type="RefSeq" id="WP_289512015.1">
    <property type="nucleotide sequence ID" value="NZ_JAUDEA010000026.1"/>
</dbReference>
<feature type="binding site" evidence="10">
    <location>
        <position position="197"/>
    </location>
    <ligand>
        <name>substrate</name>
    </ligand>
</feature>
<gene>
    <name evidence="10 11" type="primary">pckA</name>
    <name evidence="11" type="ORF">QUW25_09710</name>
</gene>
<reference evidence="11 12" key="1">
    <citation type="submission" date="2023-06" db="EMBL/GenBank/DDBJ databases">
        <title>Identification and characterization of horizontal gene transfer across gut microbiota members of farm animals based on homology search.</title>
        <authorList>
            <person name="Schwarzerova J."/>
            <person name="Nykrynova M."/>
            <person name="Jureckova K."/>
            <person name="Cejkova D."/>
            <person name="Rychlik I."/>
        </authorList>
    </citation>
    <scope>NUCLEOTIDE SEQUENCE [LARGE SCALE GENOMIC DNA]</scope>
    <source>
        <strain evidence="11 12">153_Feed</strain>
    </source>
</reference>
<dbReference type="SUPFAM" id="SSF68923">
    <property type="entry name" value="PEP carboxykinase N-terminal domain"/>
    <property type="match status" value="1"/>
</dbReference>
<feature type="binding site" evidence="10">
    <location>
        <begin position="234"/>
        <end position="242"/>
    </location>
    <ligand>
        <name>ATP</name>
        <dbReference type="ChEBI" id="CHEBI:30616"/>
    </ligand>
</feature>
<keyword evidence="5 10" id="KW-0547">Nucleotide-binding</keyword>
<comment type="caution">
    <text evidence="11">The sequence shown here is derived from an EMBL/GenBank/DDBJ whole genome shotgun (WGS) entry which is preliminary data.</text>
</comment>
<comment type="subcellular location">
    <subcellularLocation>
        <location evidence="10">Cytoplasm</location>
    </subcellularLocation>
</comment>
<dbReference type="EC" id="4.1.1.49" evidence="3 10"/>
<evidence type="ECO:0000256" key="5">
    <source>
        <dbReference type="ARBA" id="ARBA00022741"/>
    </source>
</evidence>
<dbReference type="SUPFAM" id="SSF53795">
    <property type="entry name" value="PEP carboxykinase-like"/>
    <property type="match status" value="1"/>
</dbReference>
<evidence type="ECO:0000256" key="3">
    <source>
        <dbReference type="ARBA" id="ARBA00012363"/>
    </source>
</evidence>
<dbReference type="InterPro" id="IPR008210">
    <property type="entry name" value="PEP_carboxykinase_N"/>
</dbReference>
<dbReference type="Proteomes" id="UP001529256">
    <property type="component" value="Unassembled WGS sequence"/>
</dbReference>
<comment type="caution">
    <text evidence="10">Lacks conserved residue(s) required for the propagation of feature annotation.</text>
</comment>
<keyword evidence="10" id="KW-0479">Metal-binding</keyword>